<reference evidence="1 2" key="1">
    <citation type="submission" date="2024-09" db="EMBL/GenBank/DDBJ databases">
        <authorList>
            <person name="Sun Q."/>
            <person name="Mori K."/>
        </authorList>
    </citation>
    <scope>NUCLEOTIDE SEQUENCE [LARGE SCALE GENOMIC DNA]</scope>
    <source>
        <strain evidence="1 2">TBRC 4575</strain>
    </source>
</reference>
<evidence type="ECO:0000313" key="1">
    <source>
        <dbReference type="EMBL" id="MFC0424198.1"/>
    </source>
</evidence>
<organism evidence="1 2">
    <name type="scientific">Lactiplantibacillus plajomi</name>
    <dbReference type="NCBI Taxonomy" id="1457217"/>
    <lineage>
        <taxon>Bacteria</taxon>
        <taxon>Bacillati</taxon>
        <taxon>Bacillota</taxon>
        <taxon>Bacilli</taxon>
        <taxon>Lactobacillales</taxon>
        <taxon>Lactobacillaceae</taxon>
        <taxon>Lactiplantibacillus</taxon>
    </lineage>
</organism>
<comment type="caution">
    <text evidence="1">The sequence shown here is derived from an EMBL/GenBank/DDBJ whole genome shotgun (WGS) entry which is preliminary data.</text>
</comment>
<dbReference type="Proteomes" id="UP001589855">
    <property type="component" value="Unassembled WGS sequence"/>
</dbReference>
<gene>
    <name evidence="1" type="ORF">ACFFGS_08720</name>
</gene>
<dbReference type="RefSeq" id="WP_137645198.1">
    <property type="nucleotide sequence ID" value="NZ_BAABRM010000014.1"/>
</dbReference>
<name>A0ABV6K408_9LACO</name>
<dbReference type="EMBL" id="JBHLUK010000068">
    <property type="protein sequence ID" value="MFC0424198.1"/>
    <property type="molecule type" value="Genomic_DNA"/>
</dbReference>
<proteinExistence type="predicted"/>
<sequence>MTPNEVYDALEKWQLLPKDEFSWRPFTPTTVFVETMTSRRVYRINLADANVEIFQADPSSELSEHFKPYKTLPLTASQLADLKHRHQKPVLQ</sequence>
<accession>A0ABV6K408</accession>
<protein>
    <submittedName>
        <fullName evidence="1">Uncharacterized protein</fullName>
    </submittedName>
</protein>
<evidence type="ECO:0000313" key="2">
    <source>
        <dbReference type="Proteomes" id="UP001589855"/>
    </source>
</evidence>
<keyword evidence="2" id="KW-1185">Reference proteome</keyword>